<feature type="compositionally biased region" description="Pro residues" evidence="1">
    <location>
        <begin position="98"/>
        <end position="108"/>
    </location>
</feature>
<comment type="caution">
    <text evidence="2">The sequence shown here is derived from an EMBL/GenBank/DDBJ whole genome shotgun (WGS) entry which is preliminary data.</text>
</comment>
<dbReference type="AlphaFoldDB" id="A0A1A2W1K3"/>
<name>A0A1A2W1K3_MYCSC</name>
<dbReference type="Proteomes" id="UP000092207">
    <property type="component" value="Unassembled WGS sequence"/>
</dbReference>
<protein>
    <submittedName>
        <fullName evidence="2">Uncharacterized protein</fullName>
    </submittedName>
</protein>
<sequence>MPRHTNLYLALLTDGTLIWRLPDGHTYVTTPGSALLFPGLCASTGQPPVTPTPAERCGERTAMMPLRTRTRAQSRAQRIATERHRNRQVRQAAHPAVPTSPAPTGPAPPDEDPPPF</sequence>
<dbReference type="EMBL" id="LZJY01000106">
    <property type="protein sequence ID" value="OBI07075.1"/>
    <property type="molecule type" value="Genomic_DNA"/>
</dbReference>
<feature type="region of interest" description="Disordered" evidence="1">
    <location>
        <begin position="68"/>
        <end position="116"/>
    </location>
</feature>
<evidence type="ECO:0000313" key="2">
    <source>
        <dbReference type="EMBL" id="OBI07075.1"/>
    </source>
</evidence>
<reference evidence="2 3" key="1">
    <citation type="submission" date="2016-06" db="EMBL/GenBank/DDBJ databases">
        <authorList>
            <person name="Kjaerup R.B."/>
            <person name="Dalgaard T.S."/>
            <person name="Juul-Madsen H.R."/>
        </authorList>
    </citation>
    <scope>NUCLEOTIDE SEQUENCE [LARGE SCALE GENOMIC DNA]</scope>
    <source>
        <strain evidence="2 3">E2838</strain>
    </source>
</reference>
<accession>A0A1A2W1K3</accession>
<organism evidence="2 3">
    <name type="scientific">Mycobacterium scrofulaceum</name>
    <dbReference type="NCBI Taxonomy" id="1783"/>
    <lineage>
        <taxon>Bacteria</taxon>
        <taxon>Bacillati</taxon>
        <taxon>Actinomycetota</taxon>
        <taxon>Actinomycetes</taxon>
        <taxon>Mycobacteriales</taxon>
        <taxon>Mycobacteriaceae</taxon>
        <taxon>Mycobacterium</taxon>
    </lineage>
</organism>
<gene>
    <name evidence="2" type="ORF">A5679_11575</name>
</gene>
<evidence type="ECO:0000256" key="1">
    <source>
        <dbReference type="SAM" id="MobiDB-lite"/>
    </source>
</evidence>
<proteinExistence type="predicted"/>
<evidence type="ECO:0000313" key="3">
    <source>
        <dbReference type="Proteomes" id="UP000092207"/>
    </source>
</evidence>